<dbReference type="InterPro" id="IPR024775">
    <property type="entry name" value="DinB-like"/>
</dbReference>
<dbReference type="Pfam" id="PF12867">
    <property type="entry name" value="DinB_2"/>
    <property type="match status" value="1"/>
</dbReference>
<feature type="domain" description="DinB-like" evidence="1">
    <location>
        <begin position="47"/>
        <end position="168"/>
    </location>
</feature>
<dbReference type="EMBL" id="PVUE01000003">
    <property type="protein sequence ID" value="PRZ42953.1"/>
    <property type="molecule type" value="Genomic_DNA"/>
</dbReference>
<organism evidence="2 3">
    <name type="scientific">Antricoccus suffuscus</name>
    <dbReference type="NCBI Taxonomy" id="1629062"/>
    <lineage>
        <taxon>Bacteria</taxon>
        <taxon>Bacillati</taxon>
        <taxon>Actinomycetota</taxon>
        <taxon>Actinomycetes</taxon>
        <taxon>Geodermatophilales</taxon>
        <taxon>Antricoccaceae</taxon>
        <taxon>Antricoccus</taxon>
    </lineage>
</organism>
<dbReference type="OrthoDB" id="3376896at2"/>
<dbReference type="SUPFAM" id="SSF109854">
    <property type="entry name" value="DinB/YfiT-like putative metalloenzymes"/>
    <property type="match status" value="1"/>
</dbReference>
<gene>
    <name evidence="2" type="ORF">CLV47_1033</name>
</gene>
<dbReference type="Gene3D" id="1.20.120.450">
    <property type="entry name" value="dinb family like domain"/>
    <property type="match status" value="1"/>
</dbReference>
<protein>
    <submittedName>
        <fullName evidence="2">DinB family protein</fullName>
    </submittedName>
</protein>
<evidence type="ECO:0000259" key="1">
    <source>
        <dbReference type="Pfam" id="PF12867"/>
    </source>
</evidence>
<dbReference type="InterPro" id="IPR034660">
    <property type="entry name" value="DinB/YfiT-like"/>
</dbReference>
<evidence type="ECO:0000313" key="2">
    <source>
        <dbReference type="EMBL" id="PRZ42953.1"/>
    </source>
</evidence>
<dbReference type="Proteomes" id="UP000237752">
    <property type="component" value="Unassembled WGS sequence"/>
</dbReference>
<dbReference type="RefSeq" id="WP_106347951.1">
    <property type="nucleotide sequence ID" value="NZ_PVUE01000003.1"/>
</dbReference>
<accession>A0A2T1A2Y3</accession>
<evidence type="ECO:0000313" key="3">
    <source>
        <dbReference type="Proteomes" id="UP000237752"/>
    </source>
</evidence>
<keyword evidence="3" id="KW-1185">Reference proteome</keyword>
<name>A0A2T1A2Y3_9ACTN</name>
<proteinExistence type="predicted"/>
<comment type="caution">
    <text evidence="2">The sequence shown here is derived from an EMBL/GenBank/DDBJ whole genome shotgun (WGS) entry which is preliminary data.</text>
</comment>
<sequence>MPITPDAKDWTWVIEKPCPACGFAAFETSPADVGPTIRSHIPRWRKALERDDVAVRPDDSTWSTLEYAAHVRDVFGVFEQRLRLMLAEDGPDFADWDQDAAAADGDYAGLRPSTVAAELDTAGQATASTYDAVRREQWARTGRRSNGSQFTVETLSQYLLHDLVHHLHDVDA</sequence>
<reference evidence="2 3" key="1">
    <citation type="submission" date="2018-03" db="EMBL/GenBank/DDBJ databases">
        <title>Genomic Encyclopedia of Archaeal and Bacterial Type Strains, Phase II (KMG-II): from individual species to whole genera.</title>
        <authorList>
            <person name="Goeker M."/>
        </authorList>
    </citation>
    <scope>NUCLEOTIDE SEQUENCE [LARGE SCALE GENOMIC DNA]</scope>
    <source>
        <strain evidence="2 3">DSM 100065</strain>
    </source>
</reference>
<dbReference type="AlphaFoldDB" id="A0A2T1A2Y3"/>